<keyword evidence="4" id="KW-1185">Reference proteome</keyword>
<dbReference type="Pfam" id="PF04577">
    <property type="entry name" value="Glyco_transf_61"/>
    <property type="match status" value="1"/>
</dbReference>
<dbReference type="EMBL" id="JADAQT010000083">
    <property type="protein sequence ID" value="MBE1876310.1"/>
    <property type="molecule type" value="Genomic_DNA"/>
</dbReference>
<accession>A0ABR9MYZ9</accession>
<sequence>MDPLPQQAIHPGRTYRANGVRIDPLTTAQARRRVAPSFWTGDVPDFAHHLRGGRRADGPRAVGTPTPSPEPAEILDGPAVWCGFLADHFGHFVAEHAPRLLFSRLERPDDTFLFMLRPWVNEAAVPTWFWDILDWYGVPREQVAFVTSRPVFVRELRILPQAEHLTVGPAREYLDALDDHTRPMLPAGPPDGTLFVSRAGMNLRLGGERYLEDRLRAAGVTVIRPEAAPLREQLDLYASARTIIFSEGSAMHGRQLLGRIDQDVSVLVRRKGKHVGRVLLEDRVRTLDYLDTLVGNLPFSVDASGRPAMYHAFPLADQQALVEAFDKHGVDLSGSWSESAFEQSQKEDLENWASWVSQGSRAGSGLEARARLLQGALAAVGQLSRSGSLVKIAESIAAQKAAEATGAEQVTAAPDTIPARRDSEDALRDRISVLQRRLDQIEHSRTWRATTPARRVGSFLHHTARSLRRRTTR</sequence>
<reference evidence="3 4" key="1">
    <citation type="submission" date="2020-10" db="EMBL/GenBank/DDBJ databases">
        <title>Myceligenerans pegani sp. nov., an endophytic actinomycete isolated from Peganum harmala L. in Xinjiang, China.</title>
        <authorList>
            <person name="Xin L."/>
        </authorList>
    </citation>
    <scope>NUCLEOTIDE SEQUENCE [LARGE SCALE GENOMIC DNA]</scope>
    <source>
        <strain evidence="3 4">TRM65318</strain>
    </source>
</reference>
<name>A0ABR9MYZ9_9MICO</name>
<dbReference type="Proteomes" id="UP000625527">
    <property type="component" value="Unassembled WGS sequence"/>
</dbReference>
<gene>
    <name evidence="3" type="ORF">IHE71_11390</name>
</gene>
<evidence type="ECO:0000313" key="3">
    <source>
        <dbReference type="EMBL" id="MBE1876310.1"/>
    </source>
</evidence>
<dbReference type="InterPro" id="IPR049625">
    <property type="entry name" value="Glyco_transf_61_cat"/>
</dbReference>
<feature type="region of interest" description="Disordered" evidence="1">
    <location>
        <begin position="50"/>
        <end position="72"/>
    </location>
</feature>
<evidence type="ECO:0000259" key="2">
    <source>
        <dbReference type="Pfam" id="PF04577"/>
    </source>
</evidence>
<dbReference type="RefSeq" id="WP_192862875.1">
    <property type="nucleotide sequence ID" value="NZ_JADAQT010000083.1"/>
</dbReference>
<comment type="caution">
    <text evidence="3">The sequence shown here is derived from an EMBL/GenBank/DDBJ whole genome shotgun (WGS) entry which is preliminary data.</text>
</comment>
<protein>
    <submittedName>
        <fullName evidence="3">Glycosyltransferase family 61 protein</fullName>
    </submittedName>
</protein>
<evidence type="ECO:0000256" key="1">
    <source>
        <dbReference type="SAM" id="MobiDB-lite"/>
    </source>
</evidence>
<organism evidence="3 4">
    <name type="scientific">Myceligenerans pegani</name>
    <dbReference type="NCBI Taxonomy" id="2776917"/>
    <lineage>
        <taxon>Bacteria</taxon>
        <taxon>Bacillati</taxon>
        <taxon>Actinomycetota</taxon>
        <taxon>Actinomycetes</taxon>
        <taxon>Micrococcales</taxon>
        <taxon>Promicromonosporaceae</taxon>
        <taxon>Myceligenerans</taxon>
    </lineage>
</organism>
<feature type="domain" description="Glycosyltransferase 61 catalytic" evidence="2">
    <location>
        <begin position="89"/>
        <end position="252"/>
    </location>
</feature>
<proteinExistence type="predicted"/>
<evidence type="ECO:0000313" key="4">
    <source>
        <dbReference type="Proteomes" id="UP000625527"/>
    </source>
</evidence>